<keyword evidence="7" id="KW-0472">Membrane</keyword>
<evidence type="ECO:0000256" key="7">
    <source>
        <dbReference type="SAM" id="Phobius"/>
    </source>
</evidence>
<evidence type="ECO:0000256" key="4">
    <source>
        <dbReference type="ARBA" id="ARBA00022801"/>
    </source>
</evidence>
<feature type="chain" id="PRO_5039913513" description="Sulfatase N-terminal domain-containing protein" evidence="8">
    <location>
        <begin position="23"/>
        <end position="586"/>
    </location>
</feature>
<dbReference type="InterPro" id="IPR047115">
    <property type="entry name" value="ARSB"/>
</dbReference>
<keyword evidence="6" id="KW-0325">Glycoprotein</keyword>
<keyword evidence="8" id="KW-0732">Signal</keyword>
<dbReference type="SUPFAM" id="SSF53649">
    <property type="entry name" value="Alkaline phosphatase-like"/>
    <property type="match status" value="1"/>
</dbReference>
<dbReference type="PANTHER" id="PTHR10342">
    <property type="entry name" value="ARYLSULFATASE"/>
    <property type="match status" value="1"/>
</dbReference>
<dbReference type="OrthoDB" id="103349at2759"/>
<feature type="domain" description="Sulfatase N-terminal" evidence="9">
    <location>
        <begin position="25"/>
        <end position="349"/>
    </location>
</feature>
<comment type="similarity">
    <text evidence="2">Belongs to the sulfatase family.</text>
</comment>
<evidence type="ECO:0000256" key="1">
    <source>
        <dbReference type="ARBA" id="ARBA00001913"/>
    </source>
</evidence>
<name>A0A9J6CIW0_POLVA</name>
<feature type="transmembrane region" description="Helical" evidence="7">
    <location>
        <begin position="552"/>
        <end position="571"/>
    </location>
</feature>
<dbReference type="GO" id="GO:0046872">
    <property type="term" value="F:metal ion binding"/>
    <property type="evidence" value="ECO:0007669"/>
    <property type="project" value="UniProtKB-KW"/>
</dbReference>
<evidence type="ECO:0000256" key="5">
    <source>
        <dbReference type="ARBA" id="ARBA00022837"/>
    </source>
</evidence>
<comment type="cofactor">
    <cofactor evidence="1">
        <name>Ca(2+)</name>
        <dbReference type="ChEBI" id="CHEBI:29108"/>
    </cofactor>
</comment>
<dbReference type="Gene3D" id="3.30.1120.10">
    <property type="match status" value="1"/>
</dbReference>
<evidence type="ECO:0000313" key="11">
    <source>
        <dbReference type="Proteomes" id="UP001107558"/>
    </source>
</evidence>
<keyword evidence="3" id="KW-0479">Metal-binding</keyword>
<dbReference type="CDD" id="cd16029">
    <property type="entry name" value="4-S"/>
    <property type="match status" value="1"/>
</dbReference>
<keyword evidence="4" id="KW-0378">Hydrolase</keyword>
<accession>A0A9J6CIW0</accession>
<sequence>MITKVSNFFLFISYLLFSVIKCEKPNIVIILADDLGYNDVSFHGSSEIPTPNLDALCYNGVILNRFYTTPLCTPSRSSLMTGKYSTKLGMNHYVIPSDEPWGLPLNEKIIPEYFKEAGYKTALIGKWHLGFFKKSYTPLMRGFDYHYGYLGPYIGYYDHSLIMLDRNYSRGFDMRNNFEVENVRGKYATDVFTDEAVNLIKRHNTSDPLFLLLSHLAPHAGNEDKPLEASEEVINKFAYIKNEQRRTLAAMINIMDDGIGRVVEALNEKGIMNNTIIMFLSDNGGPTFGIHSTEASNSPLRGQKGSVWEGGTRVPACIYSPLIKNKNRVTNEFMYITDILPTMAAAANISITNNIDGINQFETISNSKITERKDILYNIESVFGFSAIMSNGFKLVNGSENMKYSGWFGSSGDYAATSLEEYFQNIINSITYKNLPMIDIDIVKKMREESKTVCDNSISTTKCNPIQAPCLFDIINDPCEKDNLAEIYPDKVKMLIEKLNIEIQLMVPTIRVKSDPLCDPKLHNWTWTWWRQDDDQSANVNKEDDDFSSRTTLIFVICFIFIIIQFFIFFIKCKKNSENFTIFRLQ</sequence>
<organism evidence="10 11">
    <name type="scientific">Polypedilum vanderplanki</name>
    <name type="common">Sleeping chironomid midge</name>
    <dbReference type="NCBI Taxonomy" id="319348"/>
    <lineage>
        <taxon>Eukaryota</taxon>
        <taxon>Metazoa</taxon>
        <taxon>Ecdysozoa</taxon>
        <taxon>Arthropoda</taxon>
        <taxon>Hexapoda</taxon>
        <taxon>Insecta</taxon>
        <taxon>Pterygota</taxon>
        <taxon>Neoptera</taxon>
        <taxon>Endopterygota</taxon>
        <taxon>Diptera</taxon>
        <taxon>Nematocera</taxon>
        <taxon>Chironomoidea</taxon>
        <taxon>Chironomidae</taxon>
        <taxon>Chironominae</taxon>
        <taxon>Polypedilum</taxon>
        <taxon>Polypedilum</taxon>
    </lineage>
</organism>
<proteinExistence type="inferred from homology"/>
<gene>
    <name evidence="10" type="ORF">PVAND_011349</name>
</gene>
<dbReference type="EMBL" id="JADBJN010000001">
    <property type="protein sequence ID" value="KAG5681948.1"/>
    <property type="molecule type" value="Genomic_DNA"/>
</dbReference>
<evidence type="ECO:0000256" key="2">
    <source>
        <dbReference type="ARBA" id="ARBA00008779"/>
    </source>
</evidence>
<dbReference type="Proteomes" id="UP001107558">
    <property type="component" value="Chromosome 1"/>
</dbReference>
<dbReference type="AlphaFoldDB" id="A0A9J6CIW0"/>
<dbReference type="InterPro" id="IPR017850">
    <property type="entry name" value="Alkaline_phosphatase_core_sf"/>
</dbReference>
<evidence type="ECO:0000259" key="9">
    <source>
        <dbReference type="Pfam" id="PF00884"/>
    </source>
</evidence>
<comment type="caution">
    <text evidence="10">The sequence shown here is derived from an EMBL/GenBank/DDBJ whole genome shotgun (WGS) entry which is preliminary data.</text>
</comment>
<evidence type="ECO:0000256" key="3">
    <source>
        <dbReference type="ARBA" id="ARBA00022723"/>
    </source>
</evidence>
<evidence type="ECO:0000313" key="10">
    <source>
        <dbReference type="EMBL" id="KAG5681948.1"/>
    </source>
</evidence>
<keyword evidence="11" id="KW-1185">Reference proteome</keyword>
<dbReference type="PROSITE" id="PS00523">
    <property type="entry name" value="SULFATASE_1"/>
    <property type="match status" value="1"/>
</dbReference>
<keyword evidence="7" id="KW-0812">Transmembrane</keyword>
<dbReference type="InterPro" id="IPR024607">
    <property type="entry name" value="Sulfatase_CS"/>
</dbReference>
<keyword evidence="5" id="KW-0106">Calcium</keyword>
<reference evidence="10" key="1">
    <citation type="submission" date="2021-03" db="EMBL/GenBank/DDBJ databases">
        <title>Chromosome level genome of the anhydrobiotic midge Polypedilum vanderplanki.</title>
        <authorList>
            <person name="Yoshida Y."/>
            <person name="Kikawada T."/>
            <person name="Gusev O."/>
        </authorList>
    </citation>
    <scope>NUCLEOTIDE SEQUENCE</scope>
    <source>
        <strain evidence="10">NIAS01</strain>
        <tissue evidence="10">Whole body or cell culture</tissue>
    </source>
</reference>
<evidence type="ECO:0000256" key="8">
    <source>
        <dbReference type="SAM" id="SignalP"/>
    </source>
</evidence>
<dbReference type="InterPro" id="IPR000917">
    <property type="entry name" value="Sulfatase_N"/>
</dbReference>
<evidence type="ECO:0000256" key="6">
    <source>
        <dbReference type="ARBA" id="ARBA00023180"/>
    </source>
</evidence>
<dbReference type="Gene3D" id="3.40.720.10">
    <property type="entry name" value="Alkaline Phosphatase, subunit A"/>
    <property type="match status" value="1"/>
</dbReference>
<protein>
    <recommendedName>
        <fullName evidence="9">Sulfatase N-terminal domain-containing protein</fullName>
    </recommendedName>
</protein>
<feature type="signal peptide" evidence="8">
    <location>
        <begin position="1"/>
        <end position="22"/>
    </location>
</feature>
<dbReference type="GO" id="GO:0008484">
    <property type="term" value="F:sulfuric ester hydrolase activity"/>
    <property type="evidence" value="ECO:0007669"/>
    <property type="project" value="InterPro"/>
</dbReference>
<dbReference type="Pfam" id="PF00884">
    <property type="entry name" value="Sulfatase"/>
    <property type="match status" value="1"/>
</dbReference>
<dbReference type="PANTHER" id="PTHR10342:SF264">
    <property type="entry name" value="MIP05773P-RELATED"/>
    <property type="match status" value="1"/>
</dbReference>
<keyword evidence="7" id="KW-1133">Transmembrane helix</keyword>
<dbReference type="PROSITE" id="PS00149">
    <property type="entry name" value="SULFATASE_2"/>
    <property type="match status" value="1"/>
</dbReference>